<proteinExistence type="predicted"/>
<protein>
    <submittedName>
        <fullName evidence="2">Uncharacterized protein</fullName>
    </submittedName>
</protein>
<comment type="caution">
    <text evidence="2">The sequence shown here is derived from an EMBL/GenBank/DDBJ whole genome shotgun (WGS) entry which is preliminary data.</text>
</comment>
<evidence type="ECO:0000313" key="3">
    <source>
        <dbReference type="Proteomes" id="UP001159363"/>
    </source>
</evidence>
<feature type="region of interest" description="Disordered" evidence="1">
    <location>
        <begin position="1"/>
        <end position="51"/>
    </location>
</feature>
<gene>
    <name evidence="2" type="ORF">PR048_025396</name>
</gene>
<accession>A0ABQ9GRB2</accession>
<keyword evidence="3" id="KW-1185">Reference proteome</keyword>
<reference evidence="2 3" key="1">
    <citation type="submission" date="2023-02" db="EMBL/GenBank/DDBJ databases">
        <title>LHISI_Scaffold_Assembly.</title>
        <authorList>
            <person name="Stuart O.P."/>
            <person name="Cleave R."/>
            <person name="Magrath M.J.L."/>
            <person name="Mikheyev A.S."/>
        </authorList>
    </citation>
    <scope>NUCLEOTIDE SEQUENCE [LARGE SCALE GENOMIC DNA]</scope>
    <source>
        <strain evidence="2">Daus_M_001</strain>
        <tissue evidence="2">Leg muscle</tissue>
    </source>
</reference>
<evidence type="ECO:0000313" key="2">
    <source>
        <dbReference type="EMBL" id="KAJ8874536.1"/>
    </source>
</evidence>
<feature type="region of interest" description="Disordered" evidence="1">
    <location>
        <begin position="224"/>
        <end position="245"/>
    </location>
</feature>
<feature type="compositionally biased region" description="Basic and acidic residues" evidence="1">
    <location>
        <begin position="10"/>
        <end position="27"/>
    </location>
</feature>
<evidence type="ECO:0000256" key="1">
    <source>
        <dbReference type="SAM" id="MobiDB-lite"/>
    </source>
</evidence>
<sequence>MKASMRVKIRASDRDLRDRVMEHENREYGAAPELGGGGNGRSPRKPPPTSGIVRARFPLAKIRSRELVVNVCRRYCVLIPLPPERPVIYDAKRRDQTKIVEPYSEGSDVTLICEWKQEYLDKTHWPTPTSDTFPKCQHLGATSRRESNPYRRGESCVHKPRNASRRHRFVLKFCVLGDNSDSCVEVLADSEVIRDGASFTGKRNWGKIGKEAAMAFVRDPSKLSPGVISENRNQDGRTANRTRGPPVCESKTFSANICACSDLPSPTYDLVSDVSFPDSTNGNPHNSVCGRSICGCHYVLHRPCSYLDRRHKGLLFTTDLPLKVLEDSSKRNMSWHGLKLRFAGMNGVALCECCLPAKGEDVIGREIHISGWMAVSSLEVFSESLIADVISTDIARYDLTLFLTSSSPGQWLECSTPTKANRIRFPEGSLPDFRTWESCRTIAAVGRVFSGTSRFPALAFRRLFMLTLLHTHRLLKPLFKSHRYLSNLSPSLLPLTLSIPPLSLSSYSRSVTSDEALIVRIHAVAEILSVAHNQAPLTCEPIFALPGHDSPVGCNMLLCNAVAAFVCMMHDTWHYDTTSRTVGTEMFKMPSISTNTCINPPCYGHPDELINPWISPDYFATRHNTVTEGAHIVYWGGIHHIERKRLRTYIRITFLHPPYARNVSPKYCHAILEQHVYTLAAATPPLASGVVSAFDRAAKDSTTPTMYLRDSYMLQPIKRTGRVHSALNCIESGNIFAKYHSLALPIVVEPLVSDMHGFVKFSNRSQSCVT</sequence>
<dbReference type="EMBL" id="JARBHB010000010">
    <property type="protein sequence ID" value="KAJ8874536.1"/>
    <property type="molecule type" value="Genomic_DNA"/>
</dbReference>
<organism evidence="2 3">
    <name type="scientific">Dryococelus australis</name>
    <dbReference type="NCBI Taxonomy" id="614101"/>
    <lineage>
        <taxon>Eukaryota</taxon>
        <taxon>Metazoa</taxon>
        <taxon>Ecdysozoa</taxon>
        <taxon>Arthropoda</taxon>
        <taxon>Hexapoda</taxon>
        <taxon>Insecta</taxon>
        <taxon>Pterygota</taxon>
        <taxon>Neoptera</taxon>
        <taxon>Polyneoptera</taxon>
        <taxon>Phasmatodea</taxon>
        <taxon>Verophasmatodea</taxon>
        <taxon>Anareolatae</taxon>
        <taxon>Phasmatidae</taxon>
        <taxon>Eurycanthinae</taxon>
        <taxon>Dryococelus</taxon>
    </lineage>
</organism>
<name>A0ABQ9GRB2_9NEOP</name>
<dbReference type="Proteomes" id="UP001159363">
    <property type="component" value="Chromosome 9"/>
</dbReference>